<dbReference type="OrthoDB" id="8365150at2"/>
<name>I8UGN8_9BACL</name>
<evidence type="ECO:0000256" key="1">
    <source>
        <dbReference type="ARBA" id="ARBA00023015"/>
    </source>
</evidence>
<protein>
    <submittedName>
        <fullName evidence="5">AraC family transcriptional regulator</fullName>
    </submittedName>
</protein>
<feature type="domain" description="HTH araC/xylS-type" evidence="4">
    <location>
        <begin position="8"/>
        <end position="106"/>
    </location>
</feature>
<dbReference type="PANTHER" id="PTHR47504">
    <property type="entry name" value="RIGHT ORIGIN-BINDING PROTEIN"/>
    <property type="match status" value="1"/>
</dbReference>
<dbReference type="Gene3D" id="2.60.120.260">
    <property type="entry name" value="Galactose-binding domain-like"/>
    <property type="match status" value="1"/>
</dbReference>
<keyword evidence="6" id="KW-1185">Reference proteome</keyword>
<dbReference type="PATRIC" id="fig|1196324.3.peg.1439"/>
<dbReference type="Gene3D" id="1.10.10.60">
    <property type="entry name" value="Homeodomain-like"/>
    <property type="match status" value="2"/>
</dbReference>
<keyword evidence="3" id="KW-0804">Transcription</keyword>
<evidence type="ECO:0000259" key="4">
    <source>
        <dbReference type="PROSITE" id="PS01124"/>
    </source>
</evidence>
<proteinExistence type="predicted"/>
<organism evidence="5 6">
    <name type="scientific">Fictibacillus macauensis ZFHKF-1</name>
    <dbReference type="NCBI Taxonomy" id="1196324"/>
    <lineage>
        <taxon>Bacteria</taxon>
        <taxon>Bacillati</taxon>
        <taxon>Bacillota</taxon>
        <taxon>Bacilli</taxon>
        <taxon>Bacillales</taxon>
        <taxon>Fictibacillaceae</taxon>
        <taxon>Fictibacillus</taxon>
    </lineage>
</organism>
<dbReference type="GO" id="GO:0003700">
    <property type="term" value="F:DNA-binding transcription factor activity"/>
    <property type="evidence" value="ECO:0007669"/>
    <property type="project" value="InterPro"/>
</dbReference>
<sequence length="294" mass="33705">MSSHPLIQRAIAYIEQHLQSPLSLAVLSTHVNVSKFYFHRLFQKEIGVPVGEYVRFRRLAYGATLLLRTSYSILEIALLCSFESQEAFTRAFKKQYQLPPGRYRRVIGQLFLAKEDVMMKNEQLLTGWILSGSHPSYYEVGIDRYVFHQGKASGTLKSIEASSPTQFATMMQQFKANRYQMKRMKLSGFLKTERVEGECGFWMRIDGPNGVVQQFDNMAGRTLSGTTEWTHCHIVLDVLEDSEVIAFGILLSGSGQVWMDSLTFEEVTEEIPLTERQTEELRDAPINLMFEETM</sequence>
<dbReference type="PANTHER" id="PTHR47504:SF6">
    <property type="entry name" value="ARAC-FAMILY TRANSCRIPTIONAL REGULATOR"/>
    <property type="match status" value="1"/>
</dbReference>
<dbReference type="AlphaFoldDB" id="I8UGN8"/>
<accession>I8UGN8</accession>
<dbReference type="InterPro" id="IPR018060">
    <property type="entry name" value="HTH_AraC"/>
</dbReference>
<comment type="caution">
    <text evidence="5">The sequence shown here is derived from an EMBL/GenBank/DDBJ whole genome shotgun (WGS) entry which is preliminary data.</text>
</comment>
<dbReference type="STRING" id="1196324.A374_07036"/>
<keyword evidence="1" id="KW-0805">Transcription regulation</keyword>
<dbReference type="RefSeq" id="WP_007201504.1">
    <property type="nucleotide sequence ID" value="NZ_AKKV01000023.1"/>
</dbReference>
<evidence type="ECO:0000313" key="5">
    <source>
        <dbReference type="EMBL" id="EIT86055.1"/>
    </source>
</evidence>
<dbReference type="EMBL" id="AKKV01000023">
    <property type="protein sequence ID" value="EIT86055.1"/>
    <property type="molecule type" value="Genomic_DNA"/>
</dbReference>
<dbReference type="InterPro" id="IPR009057">
    <property type="entry name" value="Homeodomain-like_sf"/>
</dbReference>
<dbReference type="PROSITE" id="PS01124">
    <property type="entry name" value="HTH_ARAC_FAMILY_2"/>
    <property type="match status" value="1"/>
</dbReference>
<dbReference type="SMART" id="SM00342">
    <property type="entry name" value="HTH_ARAC"/>
    <property type="match status" value="1"/>
</dbReference>
<dbReference type="Pfam" id="PF12833">
    <property type="entry name" value="HTH_18"/>
    <property type="match status" value="1"/>
</dbReference>
<gene>
    <name evidence="5" type="ORF">A374_07036</name>
</gene>
<reference evidence="5 6" key="1">
    <citation type="journal article" date="2012" name="J. Bacteriol.">
        <title>Genome of Bacillus macauensis ZFHKF-1, a Long-Chain-Forming Bacterium.</title>
        <authorList>
            <person name="Cai L."/>
            <person name="Zhang T."/>
        </authorList>
    </citation>
    <scope>NUCLEOTIDE SEQUENCE [LARGE SCALE GENOMIC DNA]</scope>
    <source>
        <strain evidence="5 6">ZFHKF-1</strain>
    </source>
</reference>
<evidence type="ECO:0000256" key="2">
    <source>
        <dbReference type="ARBA" id="ARBA00023125"/>
    </source>
</evidence>
<dbReference type="Proteomes" id="UP000004080">
    <property type="component" value="Unassembled WGS sequence"/>
</dbReference>
<dbReference type="eggNOG" id="COG2207">
    <property type="taxonomic scope" value="Bacteria"/>
</dbReference>
<evidence type="ECO:0000256" key="3">
    <source>
        <dbReference type="ARBA" id="ARBA00023163"/>
    </source>
</evidence>
<dbReference type="SUPFAM" id="SSF46689">
    <property type="entry name" value="Homeodomain-like"/>
    <property type="match status" value="2"/>
</dbReference>
<dbReference type="InterPro" id="IPR050959">
    <property type="entry name" value="MarA-like"/>
</dbReference>
<evidence type="ECO:0000313" key="6">
    <source>
        <dbReference type="Proteomes" id="UP000004080"/>
    </source>
</evidence>
<keyword evidence="2" id="KW-0238">DNA-binding</keyword>
<dbReference type="GO" id="GO:0043565">
    <property type="term" value="F:sequence-specific DNA binding"/>
    <property type="evidence" value="ECO:0007669"/>
    <property type="project" value="InterPro"/>
</dbReference>